<keyword evidence="1" id="KW-0472">Membrane</keyword>
<evidence type="ECO:0000256" key="1">
    <source>
        <dbReference type="SAM" id="Phobius"/>
    </source>
</evidence>
<sequence length="95" mass="10252">MSGGRRIGPLGCLGLILFFVLETAAGIAVAAPFYLLISPLITAIVPAKEYDFAQVVSICLCFLPGGYAMYLVDKLCKRVTGFSVFDELGHLPTFY</sequence>
<dbReference type="EMBL" id="FOZG01000001">
    <property type="protein sequence ID" value="SFR79226.1"/>
    <property type="molecule type" value="Genomic_DNA"/>
</dbReference>
<dbReference type="RefSeq" id="WP_093309825.1">
    <property type="nucleotide sequence ID" value="NZ_FOZG01000001.1"/>
</dbReference>
<name>A0A1I6JJL9_9SPHN</name>
<feature type="transmembrane region" description="Helical" evidence="1">
    <location>
        <begin position="54"/>
        <end position="72"/>
    </location>
</feature>
<accession>A0A1I6JJL9</accession>
<keyword evidence="1" id="KW-0812">Transmembrane</keyword>
<protein>
    <submittedName>
        <fullName evidence="2">Uncharacterized protein</fullName>
    </submittedName>
</protein>
<reference evidence="2 3" key="1">
    <citation type="submission" date="2016-10" db="EMBL/GenBank/DDBJ databases">
        <authorList>
            <person name="de Groot N.N."/>
        </authorList>
    </citation>
    <scope>NUCLEOTIDE SEQUENCE [LARGE SCALE GENOMIC DNA]</scope>
    <source>
        <strain evidence="2 3">S5-249</strain>
    </source>
</reference>
<dbReference type="AlphaFoldDB" id="A0A1I6JJL9"/>
<dbReference type="STRING" id="1166337.SAMN05192580_0368"/>
<keyword evidence="3" id="KW-1185">Reference proteome</keyword>
<gene>
    <name evidence="2" type="ORF">SAMN05192580_0368</name>
</gene>
<evidence type="ECO:0000313" key="3">
    <source>
        <dbReference type="Proteomes" id="UP000198824"/>
    </source>
</evidence>
<dbReference type="Proteomes" id="UP000198824">
    <property type="component" value="Unassembled WGS sequence"/>
</dbReference>
<proteinExistence type="predicted"/>
<keyword evidence="1" id="KW-1133">Transmembrane helix</keyword>
<organism evidence="2 3">
    <name type="scientific">Sphingomonas jatrophae</name>
    <dbReference type="NCBI Taxonomy" id="1166337"/>
    <lineage>
        <taxon>Bacteria</taxon>
        <taxon>Pseudomonadati</taxon>
        <taxon>Pseudomonadota</taxon>
        <taxon>Alphaproteobacteria</taxon>
        <taxon>Sphingomonadales</taxon>
        <taxon>Sphingomonadaceae</taxon>
        <taxon>Sphingomonas</taxon>
    </lineage>
</organism>
<evidence type="ECO:0000313" key="2">
    <source>
        <dbReference type="EMBL" id="SFR79226.1"/>
    </source>
</evidence>